<protein>
    <recommendedName>
        <fullName evidence="4">Transcription factor domain-containing protein</fullName>
    </recommendedName>
</protein>
<evidence type="ECO:0008006" key="4">
    <source>
        <dbReference type="Google" id="ProtNLM"/>
    </source>
</evidence>
<dbReference type="AlphaFoldDB" id="A0A072P7P6"/>
<comment type="caution">
    <text evidence="2">The sequence shown here is derived from an EMBL/GenBank/DDBJ whole genome shotgun (WGS) entry which is preliminary data.</text>
</comment>
<reference evidence="2 3" key="1">
    <citation type="submission" date="2013-03" db="EMBL/GenBank/DDBJ databases">
        <title>The Genome Sequence of Exophiala aquamarina CBS 119918.</title>
        <authorList>
            <consortium name="The Broad Institute Genomics Platform"/>
            <person name="Cuomo C."/>
            <person name="de Hoog S."/>
            <person name="Gorbushina A."/>
            <person name="Walker B."/>
            <person name="Young S.K."/>
            <person name="Zeng Q."/>
            <person name="Gargeya S."/>
            <person name="Fitzgerald M."/>
            <person name="Haas B."/>
            <person name="Abouelleil A."/>
            <person name="Allen A.W."/>
            <person name="Alvarado L."/>
            <person name="Arachchi H.M."/>
            <person name="Berlin A.M."/>
            <person name="Chapman S.B."/>
            <person name="Gainer-Dewar J."/>
            <person name="Goldberg J."/>
            <person name="Griggs A."/>
            <person name="Gujja S."/>
            <person name="Hansen M."/>
            <person name="Howarth C."/>
            <person name="Imamovic A."/>
            <person name="Ireland A."/>
            <person name="Larimer J."/>
            <person name="McCowan C."/>
            <person name="Murphy C."/>
            <person name="Pearson M."/>
            <person name="Poon T.W."/>
            <person name="Priest M."/>
            <person name="Roberts A."/>
            <person name="Saif S."/>
            <person name="Shea T."/>
            <person name="Sisk P."/>
            <person name="Sykes S."/>
            <person name="Wortman J."/>
            <person name="Nusbaum C."/>
            <person name="Birren B."/>
        </authorList>
    </citation>
    <scope>NUCLEOTIDE SEQUENCE [LARGE SCALE GENOMIC DNA]</scope>
    <source>
        <strain evidence="2 3">CBS 119918</strain>
    </source>
</reference>
<organism evidence="2 3">
    <name type="scientific">Exophiala aquamarina CBS 119918</name>
    <dbReference type="NCBI Taxonomy" id="1182545"/>
    <lineage>
        <taxon>Eukaryota</taxon>
        <taxon>Fungi</taxon>
        <taxon>Dikarya</taxon>
        <taxon>Ascomycota</taxon>
        <taxon>Pezizomycotina</taxon>
        <taxon>Eurotiomycetes</taxon>
        <taxon>Chaetothyriomycetidae</taxon>
        <taxon>Chaetothyriales</taxon>
        <taxon>Herpotrichiellaceae</taxon>
        <taxon>Exophiala</taxon>
    </lineage>
</organism>
<dbReference type="RefSeq" id="XP_013257858.1">
    <property type="nucleotide sequence ID" value="XM_013402404.1"/>
</dbReference>
<proteinExistence type="predicted"/>
<dbReference type="OrthoDB" id="4145537at2759"/>
<dbReference type="Proteomes" id="UP000027920">
    <property type="component" value="Unassembled WGS sequence"/>
</dbReference>
<gene>
    <name evidence="2" type="ORF">A1O9_08922</name>
</gene>
<dbReference type="EMBL" id="AMGV01000008">
    <property type="protein sequence ID" value="KEF55268.1"/>
    <property type="molecule type" value="Genomic_DNA"/>
</dbReference>
<feature type="compositionally biased region" description="Polar residues" evidence="1">
    <location>
        <begin position="97"/>
        <end position="111"/>
    </location>
</feature>
<keyword evidence="3" id="KW-1185">Reference proteome</keyword>
<dbReference type="STRING" id="1182545.A0A072P7P6"/>
<dbReference type="GeneID" id="25283832"/>
<evidence type="ECO:0000256" key="1">
    <source>
        <dbReference type="SAM" id="MobiDB-lite"/>
    </source>
</evidence>
<accession>A0A072P7P6</accession>
<dbReference type="HOGENOM" id="CLU_039855_0_0_1"/>
<feature type="compositionally biased region" description="Low complexity" evidence="1">
    <location>
        <begin position="86"/>
        <end position="96"/>
    </location>
</feature>
<feature type="region of interest" description="Disordered" evidence="1">
    <location>
        <begin position="71"/>
        <end position="124"/>
    </location>
</feature>
<name>A0A072P7P6_9EURO</name>
<evidence type="ECO:0000313" key="2">
    <source>
        <dbReference type="EMBL" id="KEF55268.1"/>
    </source>
</evidence>
<evidence type="ECO:0000313" key="3">
    <source>
        <dbReference type="Proteomes" id="UP000027920"/>
    </source>
</evidence>
<dbReference type="VEuPathDB" id="FungiDB:A1O9_08922"/>
<sequence length="529" mass="58807">MSLLLAQPAEQEYVPKYLFLSADGTRETCKSRHVMKEFLRKRDSIRRQKQSAARAQSRVLPWLRREDMHQPLDVGGDTCLETMATSPSSPSYEASSRATTPQQSQWTSDGSTADPHECSSSSSSTLNPYYATQNMPQGSHRGLIDYMYRVLICRLNETSLENNHSSPTSLLNNYVLSRALPAQFLYATISLSRDNQSVAAKPSPETISLLLDGLGFLKEQIQRPSGISDDSILAVINLWMYEATLLMDVPPVQTARRAMKSPPFLSAADQRKIEAHIDGLQRSIACYGGLQALSAECLYALAWCVSSMPGYFPLSKLASPPSNSTCSFPAADIARAPLAGLFEKLAKIQAMMVSVGFRCAVLHRTEFLPLRTVLYRLGTMLHSRKCQKTGLQKLTRSTSTVSIMLFIVNIIFGSLEHPELTPLSRNDELLKMQQRLISQRLDQEGSFEKVWQVLMMGDDSMSLQLHPRAWSIAETTNILKRLNLTTLDSLSKMLMGFLIPGVCGEIGEYGFEKLVLQIHSELDGLPGLS</sequence>